<evidence type="ECO:0000256" key="1">
    <source>
        <dbReference type="ARBA" id="ARBA00004123"/>
    </source>
</evidence>
<keyword evidence="13" id="KW-1185">Reference proteome</keyword>
<evidence type="ECO:0000256" key="3">
    <source>
        <dbReference type="ARBA" id="ARBA00023015"/>
    </source>
</evidence>
<dbReference type="SMART" id="SM00398">
    <property type="entry name" value="HMG"/>
    <property type="match status" value="1"/>
</dbReference>
<dbReference type="SUPFAM" id="SSF47095">
    <property type="entry name" value="HMG-box"/>
    <property type="match status" value="1"/>
</dbReference>
<proteinExistence type="predicted"/>
<feature type="compositionally biased region" description="Basic and acidic residues" evidence="10">
    <location>
        <begin position="458"/>
        <end position="473"/>
    </location>
</feature>
<dbReference type="GO" id="GO:0045165">
    <property type="term" value="P:cell fate commitment"/>
    <property type="evidence" value="ECO:0007669"/>
    <property type="project" value="TreeGrafter"/>
</dbReference>
<keyword evidence="6" id="KW-0804">Transcription</keyword>
<feature type="domain" description="HMG box" evidence="11">
    <location>
        <begin position="473"/>
        <end position="541"/>
    </location>
</feature>
<feature type="compositionally biased region" description="Basic and acidic residues" evidence="10">
    <location>
        <begin position="633"/>
        <end position="643"/>
    </location>
</feature>
<feature type="region of interest" description="Disordered" evidence="10">
    <location>
        <begin position="315"/>
        <end position="342"/>
    </location>
</feature>
<feature type="compositionally biased region" description="Acidic residues" evidence="10">
    <location>
        <begin position="644"/>
        <end position="669"/>
    </location>
</feature>
<feature type="coiled-coil region" evidence="9">
    <location>
        <begin position="160"/>
        <end position="240"/>
    </location>
</feature>
<dbReference type="GO" id="GO:0005634">
    <property type="term" value="C:nucleus"/>
    <property type="evidence" value="ECO:0007669"/>
    <property type="project" value="UniProtKB-SubCell"/>
</dbReference>
<sequence length="680" mass="75345">MLTDPDLPQEFERMSSKRPASPYGEADGEVAMVTSRQKVEEEESDGLPAFHLPLHEVDGNKVMSSFAPHNSSTSPQKADEGGRQSGESLSSTALGTPERRKGSLADVVDTLKQRKMEELIKNEPEETPSIEKLLSKDWKDKLLAMGSGNFGEIKGTPESLAEKERQLMGMINQLTSLREQLLAAHDEQKKLAASQIEKQRQQMELAKQQQEQIARQQQQLLQQQHKINLLQQQIQQVQGQLPPLMIPVFPPDQRTLAAAAQQGFLLPPGFSYKAGCSDPYPVQLIPTTMAAAAAATPGLGPLQLQDEVAQPLNLSAKPKTSDGKSPTSPTSPHMPALRINSGAGPLKASVPAALASPSARVSTIGYLNDHDAVTKAIQEARQMKEQLRREQQVLDGKVAVVNSLGLNNCRTEKEKTTLESLTQQLAVKQNEEGKFSHAMMDFNMSGDSDGSAGVSESRIYRESRGRGSNEPHIKRPMNAFMVWAKDERRKILQAFPDMHNSNISKILGSRWKAMTNLEKQPYYEEQARLSKQHLEKYPDYKYKPRPKRTCLVDGKKLRIGEYKAIMRNRRQEMRQYFNVGQQAQIPIATAGVVYPGAITMAGMPSPHLPSEHSSVSSSPEPGMPVIQSTYGVKGEEPHIKEEIQAEDINGEIYDEYDEEEDDPDVDYGSDSENHIAGQAN</sequence>
<protein>
    <submittedName>
        <fullName evidence="12">SRY-box transcription factor 5</fullName>
    </submittedName>
</protein>
<dbReference type="Pfam" id="PF00505">
    <property type="entry name" value="HMG_box"/>
    <property type="match status" value="1"/>
</dbReference>
<keyword evidence="5 8" id="KW-0238">DNA-binding</keyword>
<evidence type="ECO:0000256" key="7">
    <source>
        <dbReference type="ARBA" id="ARBA00023242"/>
    </source>
</evidence>
<name>A0A7J8JLZ4_ROUAE</name>
<keyword evidence="2" id="KW-0221">Differentiation</keyword>
<evidence type="ECO:0000256" key="4">
    <source>
        <dbReference type="ARBA" id="ARBA00023054"/>
    </source>
</evidence>
<organism evidence="12 13">
    <name type="scientific">Rousettus aegyptiacus</name>
    <name type="common">Egyptian fruit bat</name>
    <name type="synonym">Pteropus aegyptiacus</name>
    <dbReference type="NCBI Taxonomy" id="9407"/>
    <lineage>
        <taxon>Eukaryota</taxon>
        <taxon>Metazoa</taxon>
        <taxon>Chordata</taxon>
        <taxon>Craniata</taxon>
        <taxon>Vertebrata</taxon>
        <taxon>Euteleostomi</taxon>
        <taxon>Mammalia</taxon>
        <taxon>Eutheria</taxon>
        <taxon>Laurasiatheria</taxon>
        <taxon>Chiroptera</taxon>
        <taxon>Yinpterochiroptera</taxon>
        <taxon>Pteropodoidea</taxon>
        <taxon>Pteropodidae</taxon>
        <taxon>Rousettinae</taxon>
        <taxon>Rousettus</taxon>
    </lineage>
</organism>
<evidence type="ECO:0000256" key="5">
    <source>
        <dbReference type="ARBA" id="ARBA00023125"/>
    </source>
</evidence>
<dbReference type="Proteomes" id="UP000593571">
    <property type="component" value="Unassembled WGS sequence"/>
</dbReference>
<feature type="DNA-binding region" description="HMG box" evidence="8">
    <location>
        <begin position="473"/>
        <end position="541"/>
    </location>
</feature>
<reference evidence="12 13" key="1">
    <citation type="journal article" date="2020" name="Nature">
        <title>Six reference-quality genomes reveal evolution of bat adaptations.</title>
        <authorList>
            <person name="Jebb D."/>
            <person name="Huang Z."/>
            <person name="Pippel M."/>
            <person name="Hughes G.M."/>
            <person name="Lavrichenko K."/>
            <person name="Devanna P."/>
            <person name="Winkler S."/>
            <person name="Jermiin L.S."/>
            <person name="Skirmuntt E.C."/>
            <person name="Katzourakis A."/>
            <person name="Burkitt-Gray L."/>
            <person name="Ray D.A."/>
            <person name="Sullivan K.A.M."/>
            <person name="Roscito J.G."/>
            <person name="Kirilenko B.M."/>
            <person name="Davalos L.M."/>
            <person name="Corthals A.P."/>
            <person name="Power M.L."/>
            <person name="Jones G."/>
            <person name="Ransome R.D."/>
            <person name="Dechmann D.K.N."/>
            <person name="Locatelli A.G."/>
            <person name="Puechmaille S.J."/>
            <person name="Fedrigo O."/>
            <person name="Jarvis E.D."/>
            <person name="Hiller M."/>
            <person name="Vernes S.C."/>
            <person name="Myers E.W."/>
            <person name="Teeling E.C."/>
        </authorList>
    </citation>
    <scope>NUCLEOTIDE SEQUENCE [LARGE SCALE GENOMIC DNA]</scope>
    <source>
        <strain evidence="12">MRouAeg1</strain>
        <tissue evidence="12">Muscle</tissue>
    </source>
</reference>
<keyword evidence="4 9" id="KW-0175">Coiled coil</keyword>
<dbReference type="FunFam" id="1.10.30.10:FF:000003">
    <property type="entry name" value="Putative transcription factor SOX-6"/>
    <property type="match status" value="1"/>
</dbReference>
<accession>A0A7J8JLZ4</accession>
<evidence type="ECO:0000259" key="11">
    <source>
        <dbReference type="PROSITE" id="PS50118"/>
    </source>
</evidence>
<comment type="caution">
    <text evidence="12">The sequence shown here is derived from an EMBL/GenBank/DDBJ whole genome shotgun (WGS) entry which is preliminary data.</text>
</comment>
<feature type="coiled-coil region" evidence="9">
    <location>
        <begin position="370"/>
        <end position="431"/>
    </location>
</feature>
<feature type="region of interest" description="Disordered" evidence="10">
    <location>
        <begin position="631"/>
        <end position="680"/>
    </location>
</feature>
<dbReference type="InterPro" id="IPR051356">
    <property type="entry name" value="SOX/SOX-like_TF"/>
</dbReference>
<dbReference type="AlphaFoldDB" id="A0A7J8JLZ4"/>
<evidence type="ECO:0000256" key="2">
    <source>
        <dbReference type="ARBA" id="ARBA00022782"/>
    </source>
</evidence>
<keyword evidence="7 8" id="KW-0539">Nucleus</keyword>
<dbReference type="EMBL" id="JACASE010000002">
    <property type="protein sequence ID" value="KAF6497893.1"/>
    <property type="molecule type" value="Genomic_DNA"/>
</dbReference>
<evidence type="ECO:0000256" key="6">
    <source>
        <dbReference type="ARBA" id="ARBA00023163"/>
    </source>
</evidence>
<dbReference type="GO" id="GO:0000981">
    <property type="term" value="F:DNA-binding transcription factor activity, RNA polymerase II-specific"/>
    <property type="evidence" value="ECO:0007669"/>
    <property type="project" value="TreeGrafter"/>
</dbReference>
<keyword evidence="3" id="KW-0805">Transcription regulation</keyword>
<gene>
    <name evidence="12" type="ORF">HJG63_018270</name>
</gene>
<dbReference type="Gene3D" id="1.10.30.10">
    <property type="entry name" value="High mobility group box domain"/>
    <property type="match status" value="1"/>
</dbReference>
<dbReference type="PROSITE" id="PS50118">
    <property type="entry name" value="HMG_BOX_2"/>
    <property type="match status" value="1"/>
</dbReference>
<evidence type="ECO:0000313" key="13">
    <source>
        <dbReference type="Proteomes" id="UP000593571"/>
    </source>
</evidence>
<dbReference type="InterPro" id="IPR036910">
    <property type="entry name" value="HMG_box_dom_sf"/>
</dbReference>
<dbReference type="GO" id="GO:0000978">
    <property type="term" value="F:RNA polymerase II cis-regulatory region sequence-specific DNA binding"/>
    <property type="evidence" value="ECO:0007669"/>
    <property type="project" value="TreeGrafter"/>
</dbReference>
<dbReference type="InterPro" id="IPR009071">
    <property type="entry name" value="HMG_box_dom"/>
</dbReference>
<comment type="subcellular location">
    <subcellularLocation>
        <location evidence="1">Nucleus</location>
    </subcellularLocation>
</comment>
<evidence type="ECO:0000313" key="12">
    <source>
        <dbReference type="EMBL" id="KAF6497893.1"/>
    </source>
</evidence>
<dbReference type="CDD" id="cd22042">
    <property type="entry name" value="HMG-box_EGL13-like"/>
    <property type="match status" value="1"/>
</dbReference>
<dbReference type="PANTHER" id="PTHR45789">
    <property type="entry name" value="FI18025P1"/>
    <property type="match status" value="1"/>
</dbReference>
<evidence type="ECO:0000256" key="9">
    <source>
        <dbReference type="SAM" id="Coils"/>
    </source>
</evidence>
<feature type="region of interest" description="Disordered" evidence="10">
    <location>
        <begin position="1"/>
        <end position="104"/>
    </location>
</feature>
<feature type="region of interest" description="Disordered" evidence="10">
    <location>
        <begin position="445"/>
        <end position="473"/>
    </location>
</feature>
<evidence type="ECO:0000256" key="8">
    <source>
        <dbReference type="PROSITE-ProRule" id="PRU00267"/>
    </source>
</evidence>
<feature type="compositionally biased region" description="Polar residues" evidence="10">
    <location>
        <begin position="85"/>
        <end position="94"/>
    </location>
</feature>
<feature type="compositionally biased region" description="Polar residues" evidence="10">
    <location>
        <begin position="67"/>
        <end position="76"/>
    </location>
</feature>
<evidence type="ECO:0000256" key="10">
    <source>
        <dbReference type="SAM" id="MobiDB-lite"/>
    </source>
</evidence>
<dbReference type="PANTHER" id="PTHR45789:SF3">
    <property type="entry name" value="TRANSCRIPTION FACTOR SOX-5"/>
    <property type="match status" value="1"/>
</dbReference>
<dbReference type="GO" id="GO:0032332">
    <property type="term" value="P:positive regulation of chondrocyte differentiation"/>
    <property type="evidence" value="ECO:0007669"/>
    <property type="project" value="TreeGrafter"/>
</dbReference>